<keyword evidence="3" id="KW-0597">Phosphoprotein</keyword>
<accession>A0ABW2FCE8</accession>
<evidence type="ECO:0000256" key="11">
    <source>
        <dbReference type="ARBA" id="ARBA00023136"/>
    </source>
</evidence>
<keyword evidence="5 12" id="KW-0812">Transmembrane</keyword>
<dbReference type="SUPFAM" id="SSF55874">
    <property type="entry name" value="ATPase domain of HSP90 chaperone/DNA topoisomerase II/histidine kinase"/>
    <property type="match status" value="1"/>
</dbReference>
<keyword evidence="4 15" id="KW-0808">Transferase</keyword>
<evidence type="ECO:0000259" key="14">
    <source>
        <dbReference type="Pfam" id="PF06580"/>
    </source>
</evidence>
<evidence type="ECO:0000256" key="7">
    <source>
        <dbReference type="ARBA" id="ARBA00022777"/>
    </source>
</evidence>
<evidence type="ECO:0000259" key="13">
    <source>
        <dbReference type="Pfam" id="PF02518"/>
    </source>
</evidence>
<feature type="transmembrane region" description="Helical" evidence="12">
    <location>
        <begin position="289"/>
        <end position="311"/>
    </location>
</feature>
<gene>
    <name evidence="15" type="ORF">ACFQMJ_07935</name>
</gene>
<comment type="subcellular location">
    <subcellularLocation>
        <location evidence="1">Cell membrane</location>
        <topology evidence="1">Multi-pass membrane protein</topology>
    </subcellularLocation>
</comment>
<dbReference type="Proteomes" id="UP001596378">
    <property type="component" value="Unassembled WGS sequence"/>
</dbReference>
<feature type="domain" description="Signal transduction histidine kinase internal region" evidence="14">
    <location>
        <begin position="377"/>
        <end position="458"/>
    </location>
</feature>
<evidence type="ECO:0000256" key="4">
    <source>
        <dbReference type="ARBA" id="ARBA00022679"/>
    </source>
</evidence>
<proteinExistence type="predicted"/>
<dbReference type="PANTHER" id="PTHR34220:SF11">
    <property type="entry name" value="SENSOR PROTEIN KINASE HPTS"/>
    <property type="match status" value="1"/>
</dbReference>
<dbReference type="EC" id="2.7.13.3" evidence="15"/>
<keyword evidence="8" id="KW-0067">ATP-binding</keyword>
<dbReference type="InterPro" id="IPR010559">
    <property type="entry name" value="Sig_transdc_His_kin_internal"/>
</dbReference>
<keyword evidence="9 12" id="KW-1133">Transmembrane helix</keyword>
<protein>
    <submittedName>
        <fullName evidence="15">Sensor histidine kinase</fullName>
        <ecNumber evidence="15">2.7.13.3</ecNumber>
    </submittedName>
</protein>
<organism evidence="15 16">
    <name type="scientific">Cohnella cellulosilytica</name>
    <dbReference type="NCBI Taxonomy" id="986710"/>
    <lineage>
        <taxon>Bacteria</taxon>
        <taxon>Bacillati</taxon>
        <taxon>Bacillota</taxon>
        <taxon>Bacilli</taxon>
        <taxon>Bacillales</taxon>
        <taxon>Paenibacillaceae</taxon>
        <taxon>Cohnella</taxon>
    </lineage>
</organism>
<evidence type="ECO:0000256" key="9">
    <source>
        <dbReference type="ARBA" id="ARBA00022989"/>
    </source>
</evidence>
<evidence type="ECO:0000313" key="15">
    <source>
        <dbReference type="EMBL" id="MFC7148450.1"/>
    </source>
</evidence>
<dbReference type="Pfam" id="PF02518">
    <property type="entry name" value="HATPase_c"/>
    <property type="match status" value="1"/>
</dbReference>
<dbReference type="EMBL" id="JBHTAI010000004">
    <property type="protein sequence ID" value="MFC7148450.1"/>
    <property type="molecule type" value="Genomic_DNA"/>
</dbReference>
<evidence type="ECO:0000256" key="6">
    <source>
        <dbReference type="ARBA" id="ARBA00022741"/>
    </source>
</evidence>
<evidence type="ECO:0000256" key="3">
    <source>
        <dbReference type="ARBA" id="ARBA00022553"/>
    </source>
</evidence>
<dbReference type="InterPro" id="IPR003594">
    <property type="entry name" value="HATPase_dom"/>
</dbReference>
<feature type="domain" description="Histidine kinase/HSP90-like ATPase" evidence="13">
    <location>
        <begin position="477"/>
        <end position="580"/>
    </location>
</feature>
<evidence type="ECO:0000256" key="1">
    <source>
        <dbReference type="ARBA" id="ARBA00004651"/>
    </source>
</evidence>
<comment type="caution">
    <text evidence="15">The sequence shown here is derived from an EMBL/GenBank/DDBJ whole genome shotgun (WGS) entry which is preliminary data.</text>
</comment>
<dbReference type="GO" id="GO:0004673">
    <property type="term" value="F:protein histidine kinase activity"/>
    <property type="evidence" value="ECO:0007669"/>
    <property type="project" value="UniProtKB-EC"/>
</dbReference>
<sequence>MKKRYFVKNLAAFLIPLLVPLLVLGSVSFFSTQHNMKQDINRNSQFLLLQSQRQLEMILRELDTLKLALFQNSRVFNELSALLQQPRFTYESSKTYQIISRYMNALTSSKPYIDSIYFYSDNDYGRFLSSVEGLSSLDRFRDTEWFRTFMAYEGSPAEWTEKRAVRLYDFESYPTEVVSLYNVLAAGKIGIILNIRPAYIESLLASVTHYEGQKLLVLDERNRVIFSGDKEIGIAPADLADIAGHSESFFDIRLPFGKANVTKIESERYRWKYVSIIPHASLYETPSRIVNYTVLSACLSFLCGLLLTYYLTRRNYRQLLAITSLLRSAENNKSQLQSPKKVTDEYSYILQNMVSHFIEHRYIKTQLSEKKYKLQVMELLALQSQINPHFLYNTLNSIYWETVGLTGKPNKASEMVEHLSDILSFSLSHPASLVTWEEELANTVSYIEIQKRRYKDKFDVLFEYGQEVLGCRTMKLLLQPLVENSLYHGIKEKDGPGRIKIKIARRETDVEATIIDNGIGIGRERLVFLRQALLDTEEPSSHIGLINTNKRLRLIYDSGYAIRLLSKPGLGTVVRIRIPAYELEV</sequence>
<evidence type="ECO:0000256" key="5">
    <source>
        <dbReference type="ARBA" id="ARBA00022692"/>
    </source>
</evidence>
<dbReference type="InterPro" id="IPR036890">
    <property type="entry name" value="HATPase_C_sf"/>
</dbReference>
<evidence type="ECO:0000256" key="12">
    <source>
        <dbReference type="SAM" id="Phobius"/>
    </source>
</evidence>
<dbReference type="PANTHER" id="PTHR34220">
    <property type="entry name" value="SENSOR HISTIDINE KINASE YPDA"/>
    <property type="match status" value="1"/>
</dbReference>
<keyword evidence="7 15" id="KW-0418">Kinase</keyword>
<evidence type="ECO:0000256" key="8">
    <source>
        <dbReference type="ARBA" id="ARBA00022840"/>
    </source>
</evidence>
<dbReference type="Pfam" id="PF06580">
    <property type="entry name" value="His_kinase"/>
    <property type="match status" value="1"/>
</dbReference>
<name>A0ABW2FCE8_9BACL</name>
<reference evidence="16" key="1">
    <citation type="journal article" date="2019" name="Int. J. Syst. Evol. Microbiol.">
        <title>The Global Catalogue of Microorganisms (GCM) 10K type strain sequencing project: providing services to taxonomists for standard genome sequencing and annotation.</title>
        <authorList>
            <consortium name="The Broad Institute Genomics Platform"/>
            <consortium name="The Broad Institute Genome Sequencing Center for Infectious Disease"/>
            <person name="Wu L."/>
            <person name="Ma J."/>
        </authorList>
    </citation>
    <scope>NUCLEOTIDE SEQUENCE [LARGE SCALE GENOMIC DNA]</scope>
    <source>
        <strain evidence="16">KCTC 12907</strain>
    </source>
</reference>
<keyword evidence="6" id="KW-0547">Nucleotide-binding</keyword>
<evidence type="ECO:0000256" key="2">
    <source>
        <dbReference type="ARBA" id="ARBA00022475"/>
    </source>
</evidence>
<keyword evidence="11 12" id="KW-0472">Membrane</keyword>
<evidence type="ECO:0000313" key="16">
    <source>
        <dbReference type="Proteomes" id="UP001596378"/>
    </source>
</evidence>
<keyword evidence="16" id="KW-1185">Reference proteome</keyword>
<dbReference type="RefSeq" id="WP_378050037.1">
    <property type="nucleotide sequence ID" value="NZ_JBHMDN010000023.1"/>
</dbReference>
<evidence type="ECO:0000256" key="10">
    <source>
        <dbReference type="ARBA" id="ARBA00023012"/>
    </source>
</evidence>
<keyword evidence="10" id="KW-0902">Two-component regulatory system</keyword>
<dbReference type="Gene3D" id="3.30.565.10">
    <property type="entry name" value="Histidine kinase-like ATPase, C-terminal domain"/>
    <property type="match status" value="1"/>
</dbReference>
<dbReference type="InterPro" id="IPR050640">
    <property type="entry name" value="Bact_2-comp_sensor_kinase"/>
</dbReference>
<keyword evidence="2" id="KW-1003">Cell membrane</keyword>